<reference evidence="2 3" key="1">
    <citation type="journal article" date="2010" name="Nat. Biotechnol.">
        <title>Genome sequence of the model mushroom Schizophyllum commune.</title>
        <authorList>
            <person name="Ohm R.A."/>
            <person name="de Jong J.F."/>
            <person name="Lugones L.G."/>
            <person name="Aerts A."/>
            <person name="Kothe E."/>
            <person name="Stajich J.E."/>
            <person name="de Vries R.P."/>
            <person name="Record E."/>
            <person name="Levasseur A."/>
            <person name="Baker S.E."/>
            <person name="Bartholomew K.A."/>
            <person name="Coutinho P.M."/>
            <person name="Erdmann S."/>
            <person name="Fowler T.J."/>
            <person name="Gathman A.C."/>
            <person name="Lombard V."/>
            <person name="Henrissat B."/>
            <person name="Knabe N."/>
            <person name="Kuees U."/>
            <person name="Lilly W.W."/>
            <person name="Lindquist E."/>
            <person name="Lucas S."/>
            <person name="Magnuson J.K."/>
            <person name="Piumi F."/>
            <person name="Raudaskoski M."/>
            <person name="Salamov A."/>
            <person name="Schmutz J."/>
            <person name="Schwarze F.W.M.R."/>
            <person name="vanKuyk P.A."/>
            <person name="Horton J.S."/>
            <person name="Grigoriev I.V."/>
            <person name="Woesten H.A.B."/>
        </authorList>
    </citation>
    <scope>NUCLEOTIDE SEQUENCE [LARGE SCALE GENOMIC DNA]</scope>
    <source>
        <strain evidence="3">H4-8 / FGSC 9210</strain>
    </source>
</reference>
<dbReference type="EMBL" id="GL377302">
    <property type="protein sequence ID" value="EFJ03131.1"/>
    <property type="molecule type" value="Genomic_DNA"/>
</dbReference>
<evidence type="ECO:0000313" key="2">
    <source>
        <dbReference type="EMBL" id="EFJ03131.1"/>
    </source>
</evidence>
<dbReference type="HOGENOM" id="CLU_2211463_0_0_1"/>
<dbReference type="Proteomes" id="UP000007431">
    <property type="component" value="Unassembled WGS sequence"/>
</dbReference>
<gene>
    <name evidence="2" type="ORF">SCHCODRAFT_9784</name>
</gene>
<keyword evidence="3" id="KW-1185">Reference proteome</keyword>
<dbReference type="AlphaFoldDB" id="D8PR53"/>
<dbReference type="VEuPathDB" id="FungiDB:SCHCODRAFT_02575873"/>
<evidence type="ECO:0000256" key="1">
    <source>
        <dbReference type="SAM" id="MobiDB-lite"/>
    </source>
</evidence>
<proteinExistence type="predicted"/>
<feature type="compositionally biased region" description="Low complexity" evidence="1">
    <location>
        <begin position="93"/>
        <end position="107"/>
    </location>
</feature>
<name>D8PR53_SCHCM</name>
<evidence type="ECO:0000313" key="3">
    <source>
        <dbReference type="Proteomes" id="UP000007431"/>
    </source>
</evidence>
<feature type="region of interest" description="Disordered" evidence="1">
    <location>
        <begin position="87"/>
        <end position="107"/>
    </location>
</feature>
<dbReference type="InParanoid" id="D8PR53"/>
<protein>
    <submittedName>
        <fullName evidence="2">Expressed protein</fullName>
    </submittedName>
</protein>
<accession>D8PR53</accession>
<sequence length="107" mass="11795">MLAGKNSIDELSMFARMAPHLHARRAVEHHIYKIDRKAYTGERVGRALPSRAICRPLRGGYGCLDSPTSSWTRRCASYMCAGLPDVRSVLNNPGDPSSSSYSLPPPH</sequence>
<organism evidence="3">
    <name type="scientific">Schizophyllum commune (strain H4-8 / FGSC 9210)</name>
    <name type="common">Split gill fungus</name>
    <dbReference type="NCBI Taxonomy" id="578458"/>
    <lineage>
        <taxon>Eukaryota</taxon>
        <taxon>Fungi</taxon>
        <taxon>Dikarya</taxon>
        <taxon>Basidiomycota</taxon>
        <taxon>Agaricomycotina</taxon>
        <taxon>Agaricomycetes</taxon>
        <taxon>Agaricomycetidae</taxon>
        <taxon>Agaricales</taxon>
        <taxon>Schizophyllaceae</taxon>
        <taxon>Schizophyllum</taxon>
    </lineage>
</organism>